<dbReference type="SUPFAM" id="SSF46785">
    <property type="entry name" value="Winged helix' DNA-binding domain"/>
    <property type="match status" value="1"/>
</dbReference>
<dbReference type="Pfam" id="PF01638">
    <property type="entry name" value="HxlR"/>
    <property type="match status" value="1"/>
</dbReference>
<dbReference type="InterPro" id="IPR002577">
    <property type="entry name" value="HTH_HxlR"/>
</dbReference>
<dbReference type="PANTHER" id="PTHR33204:SF18">
    <property type="entry name" value="TRANSCRIPTIONAL REGULATORY PROTEIN"/>
    <property type="match status" value="1"/>
</dbReference>
<dbReference type="InterPro" id="IPR036390">
    <property type="entry name" value="WH_DNA-bd_sf"/>
</dbReference>
<evidence type="ECO:0000256" key="4">
    <source>
        <dbReference type="SAM" id="MobiDB-lite"/>
    </source>
</evidence>
<dbReference type="PANTHER" id="PTHR33204">
    <property type="entry name" value="TRANSCRIPTIONAL REGULATOR, MARR FAMILY"/>
    <property type="match status" value="1"/>
</dbReference>
<dbReference type="Gene3D" id="1.10.10.10">
    <property type="entry name" value="Winged helix-like DNA-binding domain superfamily/Winged helix DNA-binding domain"/>
    <property type="match status" value="1"/>
</dbReference>
<dbReference type="PROSITE" id="PS51118">
    <property type="entry name" value="HTH_HXLR"/>
    <property type="match status" value="1"/>
</dbReference>
<protein>
    <submittedName>
        <fullName evidence="6">Helix-turn-helix transcriptional regulator</fullName>
    </submittedName>
</protein>
<dbReference type="EMBL" id="JABBGM010000024">
    <property type="protein sequence ID" value="NML96262.1"/>
    <property type="molecule type" value="Genomic_DNA"/>
</dbReference>
<comment type="caution">
    <text evidence="6">The sequence shown here is derived from an EMBL/GenBank/DDBJ whole genome shotgun (WGS) entry which is preliminary data.</text>
</comment>
<proteinExistence type="predicted"/>
<evidence type="ECO:0000256" key="1">
    <source>
        <dbReference type="ARBA" id="ARBA00023015"/>
    </source>
</evidence>
<sequence>MRTLTVKSKSFLEIPCSISGALELIGNHWSLLIIRDLALISDHHGYLWTTTDVSTPALCARLERLIVSGIVERVRYQGLPSCEAYRLTEKGRDLWTVCLALQEWGDHWNASGCGAPPMETVDRKTGRPLKLAIVDAVTGRAVPPHRIELRPGPGADDSVRRVLSPALRTNP</sequence>
<evidence type="ECO:0000256" key="2">
    <source>
        <dbReference type="ARBA" id="ARBA00023125"/>
    </source>
</evidence>
<evidence type="ECO:0000313" key="6">
    <source>
        <dbReference type="EMBL" id="NML96262.1"/>
    </source>
</evidence>
<keyword evidence="1" id="KW-0805">Transcription regulation</keyword>
<feature type="region of interest" description="Disordered" evidence="4">
    <location>
        <begin position="147"/>
        <end position="171"/>
    </location>
</feature>
<evidence type="ECO:0000256" key="3">
    <source>
        <dbReference type="ARBA" id="ARBA00023163"/>
    </source>
</evidence>
<gene>
    <name evidence="6" type="ORF">HHL27_21650</name>
</gene>
<evidence type="ECO:0000313" key="7">
    <source>
        <dbReference type="Proteomes" id="UP000583556"/>
    </source>
</evidence>
<keyword evidence="2" id="KW-0238">DNA-binding</keyword>
<dbReference type="Proteomes" id="UP000583556">
    <property type="component" value="Unassembled WGS sequence"/>
</dbReference>
<organism evidence="6 7">
    <name type="scientific">Novosphingobium olei</name>
    <dbReference type="NCBI Taxonomy" id="2728851"/>
    <lineage>
        <taxon>Bacteria</taxon>
        <taxon>Pseudomonadati</taxon>
        <taxon>Pseudomonadota</taxon>
        <taxon>Alphaproteobacteria</taxon>
        <taxon>Sphingomonadales</taxon>
        <taxon>Sphingomonadaceae</taxon>
        <taxon>Novosphingobium</taxon>
    </lineage>
</organism>
<dbReference type="GO" id="GO:0003677">
    <property type="term" value="F:DNA binding"/>
    <property type="evidence" value="ECO:0007669"/>
    <property type="project" value="UniProtKB-KW"/>
</dbReference>
<dbReference type="AlphaFoldDB" id="A0A7Y0GD35"/>
<dbReference type="RefSeq" id="WP_169495452.1">
    <property type="nucleotide sequence ID" value="NZ_JABBGM010000024.1"/>
</dbReference>
<reference evidence="6 7" key="1">
    <citation type="submission" date="2020-04" db="EMBL/GenBank/DDBJ databases">
        <title>Novosphingobium sp. TW-4 isolated from soil.</title>
        <authorList>
            <person name="Dahal R.H."/>
            <person name="Chaudhary D.K."/>
        </authorList>
    </citation>
    <scope>NUCLEOTIDE SEQUENCE [LARGE SCALE GENOMIC DNA]</scope>
    <source>
        <strain evidence="6 7">TW-4</strain>
    </source>
</reference>
<accession>A0A7Y0GD35</accession>
<dbReference type="InterPro" id="IPR036388">
    <property type="entry name" value="WH-like_DNA-bd_sf"/>
</dbReference>
<evidence type="ECO:0000259" key="5">
    <source>
        <dbReference type="PROSITE" id="PS51118"/>
    </source>
</evidence>
<keyword evidence="3" id="KW-0804">Transcription</keyword>
<keyword evidence="7" id="KW-1185">Reference proteome</keyword>
<feature type="domain" description="HTH hxlR-type" evidence="5">
    <location>
        <begin position="16"/>
        <end position="113"/>
    </location>
</feature>
<name>A0A7Y0GD35_9SPHN</name>